<evidence type="ECO:0000256" key="1">
    <source>
        <dbReference type="SAM" id="MobiDB-lite"/>
    </source>
</evidence>
<dbReference type="SUPFAM" id="SSF47798">
    <property type="entry name" value="Barrier-to-autointegration factor, BAF"/>
    <property type="match status" value="1"/>
</dbReference>
<dbReference type="AlphaFoldDB" id="A0A8J5X4Z0"/>
<keyword evidence="2" id="KW-0812">Transmembrane</keyword>
<dbReference type="Pfam" id="PF02961">
    <property type="entry name" value="SAM_BAF"/>
    <property type="match status" value="1"/>
</dbReference>
<reference evidence="3" key="1">
    <citation type="submission" date="2021-05" db="EMBL/GenBank/DDBJ databases">
        <title>The genome of the haptophyte Pavlova lutheri (Diacronema luteri, Pavlovales) - a model for lipid biosynthesis in eukaryotic algae.</title>
        <authorList>
            <person name="Hulatt C.J."/>
            <person name="Posewitz M.C."/>
        </authorList>
    </citation>
    <scope>NUCLEOTIDE SEQUENCE</scope>
    <source>
        <strain evidence="3">NIVA-4/92</strain>
    </source>
</reference>
<keyword evidence="2" id="KW-0472">Membrane</keyword>
<evidence type="ECO:0000313" key="4">
    <source>
        <dbReference type="Proteomes" id="UP000751190"/>
    </source>
</evidence>
<name>A0A8J5X4Z0_DIALT</name>
<dbReference type="InterPro" id="IPR036617">
    <property type="entry name" value="BAF_sf"/>
</dbReference>
<accession>A0A8J5X4Z0</accession>
<gene>
    <name evidence="3" type="ORF">KFE25_004354</name>
</gene>
<organism evidence="3 4">
    <name type="scientific">Diacronema lutheri</name>
    <name type="common">Unicellular marine alga</name>
    <name type="synonym">Monochrysis lutheri</name>
    <dbReference type="NCBI Taxonomy" id="2081491"/>
    <lineage>
        <taxon>Eukaryota</taxon>
        <taxon>Haptista</taxon>
        <taxon>Haptophyta</taxon>
        <taxon>Pavlovophyceae</taxon>
        <taxon>Pavlovales</taxon>
        <taxon>Pavlovaceae</taxon>
        <taxon>Diacronema</taxon>
    </lineage>
</organism>
<dbReference type="InterPro" id="IPR004122">
    <property type="entry name" value="BAF_prot"/>
</dbReference>
<protein>
    <submittedName>
        <fullName evidence="3">Uncharacterized protein</fullName>
    </submittedName>
</protein>
<evidence type="ECO:0000256" key="2">
    <source>
        <dbReference type="SAM" id="Phobius"/>
    </source>
</evidence>
<dbReference type="Gene3D" id="1.10.150.40">
    <property type="entry name" value="Barrier-to-autointegration factor, BAF"/>
    <property type="match status" value="2"/>
</dbReference>
<dbReference type="EMBL" id="JAGTXO010000051">
    <property type="protein sequence ID" value="KAG8458476.1"/>
    <property type="molecule type" value="Genomic_DNA"/>
</dbReference>
<feature type="transmembrane region" description="Helical" evidence="2">
    <location>
        <begin position="260"/>
        <end position="279"/>
    </location>
</feature>
<feature type="compositionally biased region" description="Polar residues" evidence="1">
    <location>
        <begin position="214"/>
        <end position="230"/>
    </location>
</feature>
<proteinExistence type="predicted"/>
<keyword evidence="2" id="KW-1133">Transmembrane helix</keyword>
<sequence>MSAEQTETERRFLREPLPDAVLVPGVVPGVGAKNVQKLADQDVRSAQQLMGYYCLLNRDAAVFTRWLQGCDIQQRYVQVILHALASKSAEFCTDEVPVYPRSPPRGADGSTTAIHENFARSPLWTGKIVPGQVPGLGAAGIARVAAAVVTRLASSDAASVPSAVQLLGLFLALGRDASQFNAFLTTDCGCQPQHARRTVEALQSKAESICDAQTAGTSTPTTQRTGSRLESTPEVASAVRGVGADEAAVVAQVASTRSSLGWLLLLGALVAAVAVLARAGGYP</sequence>
<comment type="caution">
    <text evidence="3">The sequence shown here is derived from an EMBL/GenBank/DDBJ whole genome shotgun (WGS) entry which is preliminary data.</text>
</comment>
<dbReference type="GO" id="GO:0003677">
    <property type="term" value="F:DNA binding"/>
    <property type="evidence" value="ECO:0007669"/>
    <property type="project" value="InterPro"/>
</dbReference>
<dbReference type="Proteomes" id="UP000751190">
    <property type="component" value="Unassembled WGS sequence"/>
</dbReference>
<feature type="region of interest" description="Disordered" evidence="1">
    <location>
        <begin position="212"/>
        <end position="232"/>
    </location>
</feature>
<keyword evidence="4" id="KW-1185">Reference proteome</keyword>
<evidence type="ECO:0000313" key="3">
    <source>
        <dbReference type="EMBL" id="KAG8458476.1"/>
    </source>
</evidence>